<name>A0ABV8EWJ2_9ACTN</name>
<comment type="caution">
    <text evidence="8">The sequence shown here is derived from an EMBL/GenBank/DDBJ whole genome shotgun (WGS) entry which is preliminary data.</text>
</comment>
<keyword evidence="6" id="KW-0812">Transmembrane</keyword>
<dbReference type="EMBL" id="JBHSBC010000003">
    <property type="protein sequence ID" value="MFC3979417.1"/>
    <property type="molecule type" value="Genomic_DNA"/>
</dbReference>
<evidence type="ECO:0000256" key="3">
    <source>
        <dbReference type="ARBA" id="ARBA00022729"/>
    </source>
</evidence>
<dbReference type="InterPro" id="IPR032694">
    <property type="entry name" value="CopC/D"/>
</dbReference>
<sequence>MLIGTASPAFAHDRLKSSSPAANAKVTSPETVTLEFSSRMRFAKVVLTGPGDETTKLDAPDEGSTIRAKVPDQLAPGRYQIAWHVASSDGHPISGQIPFTVIADPDSPSPTPESPSPSVSTPASTAEASADPSEAVPPPAATESSAAEPSPAAASEPSGTSGLPGWVWPVGAVVVLAGAGAWLITRRKGTQG</sequence>
<evidence type="ECO:0000313" key="8">
    <source>
        <dbReference type="EMBL" id="MFC3979417.1"/>
    </source>
</evidence>
<evidence type="ECO:0000256" key="2">
    <source>
        <dbReference type="ARBA" id="ARBA00022723"/>
    </source>
</evidence>
<feature type="compositionally biased region" description="Low complexity" evidence="5">
    <location>
        <begin position="116"/>
        <end position="134"/>
    </location>
</feature>
<keyword evidence="3" id="KW-0732">Signal</keyword>
<evidence type="ECO:0000256" key="5">
    <source>
        <dbReference type="SAM" id="MobiDB-lite"/>
    </source>
</evidence>
<dbReference type="PANTHER" id="PTHR34820">
    <property type="entry name" value="INNER MEMBRANE PROTEIN YEBZ"/>
    <property type="match status" value="1"/>
</dbReference>
<organism evidence="8 9">
    <name type="scientific">Streptosporangium jomthongense</name>
    <dbReference type="NCBI Taxonomy" id="1193683"/>
    <lineage>
        <taxon>Bacteria</taxon>
        <taxon>Bacillati</taxon>
        <taxon>Actinomycetota</taxon>
        <taxon>Actinomycetes</taxon>
        <taxon>Streptosporangiales</taxon>
        <taxon>Streptosporangiaceae</taxon>
        <taxon>Streptosporangium</taxon>
    </lineage>
</organism>
<dbReference type="SUPFAM" id="SSF81296">
    <property type="entry name" value="E set domains"/>
    <property type="match status" value="1"/>
</dbReference>
<protein>
    <submittedName>
        <fullName evidence="8">Copper resistance protein CopC</fullName>
    </submittedName>
</protein>
<keyword evidence="2" id="KW-0479">Metal-binding</keyword>
<keyword evidence="6" id="KW-1133">Transmembrane helix</keyword>
<gene>
    <name evidence="8" type="ORF">ACFOYY_04745</name>
</gene>
<dbReference type="InterPro" id="IPR014755">
    <property type="entry name" value="Cu-Rt/internalin_Ig-like"/>
</dbReference>
<dbReference type="InterPro" id="IPR007348">
    <property type="entry name" value="CopC_dom"/>
</dbReference>
<dbReference type="InterPro" id="IPR014756">
    <property type="entry name" value="Ig_E-set"/>
</dbReference>
<evidence type="ECO:0000259" key="7">
    <source>
        <dbReference type="Pfam" id="PF04234"/>
    </source>
</evidence>
<dbReference type="RefSeq" id="WP_362780014.1">
    <property type="nucleotide sequence ID" value="NZ_JBHSBC010000003.1"/>
</dbReference>
<accession>A0ABV8EWJ2</accession>
<dbReference type="Pfam" id="PF04234">
    <property type="entry name" value="CopC"/>
    <property type="match status" value="1"/>
</dbReference>
<evidence type="ECO:0000256" key="6">
    <source>
        <dbReference type="SAM" id="Phobius"/>
    </source>
</evidence>
<dbReference type="PANTHER" id="PTHR34820:SF4">
    <property type="entry name" value="INNER MEMBRANE PROTEIN YEBZ"/>
    <property type="match status" value="1"/>
</dbReference>
<dbReference type="Gene3D" id="2.60.40.1220">
    <property type="match status" value="1"/>
</dbReference>
<keyword evidence="4" id="KW-0186">Copper</keyword>
<feature type="domain" description="CopC" evidence="7">
    <location>
        <begin position="12"/>
        <end position="101"/>
    </location>
</feature>
<feature type="transmembrane region" description="Helical" evidence="6">
    <location>
        <begin position="166"/>
        <end position="185"/>
    </location>
</feature>
<feature type="region of interest" description="Disordered" evidence="5">
    <location>
        <begin position="94"/>
        <end position="164"/>
    </location>
</feature>
<evidence type="ECO:0000256" key="4">
    <source>
        <dbReference type="ARBA" id="ARBA00023008"/>
    </source>
</evidence>
<keyword evidence="6" id="KW-0472">Membrane</keyword>
<comment type="subcellular location">
    <subcellularLocation>
        <location evidence="1">Cell envelope</location>
    </subcellularLocation>
</comment>
<feature type="compositionally biased region" description="Low complexity" evidence="5">
    <location>
        <begin position="141"/>
        <end position="164"/>
    </location>
</feature>
<evidence type="ECO:0000256" key="1">
    <source>
        <dbReference type="ARBA" id="ARBA00004196"/>
    </source>
</evidence>
<evidence type="ECO:0000313" key="9">
    <source>
        <dbReference type="Proteomes" id="UP001595698"/>
    </source>
</evidence>
<reference evidence="9" key="1">
    <citation type="journal article" date="2019" name="Int. J. Syst. Evol. Microbiol.">
        <title>The Global Catalogue of Microorganisms (GCM) 10K type strain sequencing project: providing services to taxonomists for standard genome sequencing and annotation.</title>
        <authorList>
            <consortium name="The Broad Institute Genomics Platform"/>
            <consortium name="The Broad Institute Genome Sequencing Center for Infectious Disease"/>
            <person name="Wu L."/>
            <person name="Ma J."/>
        </authorList>
    </citation>
    <scope>NUCLEOTIDE SEQUENCE [LARGE SCALE GENOMIC DNA]</scope>
    <source>
        <strain evidence="9">TBRC 7912</strain>
    </source>
</reference>
<proteinExistence type="predicted"/>
<keyword evidence="9" id="KW-1185">Reference proteome</keyword>
<dbReference type="Proteomes" id="UP001595698">
    <property type="component" value="Unassembled WGS sequence"/>
</dbReference>